<feature type="transmembrane region" description="Helical" evidence="2">
    <location>
        <begin position="124"/>
        <end position="142"/>
    </location>
</feature>
<feature type="region of interest" description="Disordered" evidence="1">
    <location>
        <begin position="280"/>
        <end position="306"/>
    </location>
</feature>
<protein>
    <recommendedName>
        <fullName evidence="5">Type IV secretion system protein VirB6</fullName>
    </recommendedName>
</protein>
<proteinExistence type="predicted"/>
<evidence type="ECO:0008006" key="5">
    <source>
        <dbReference type="Google" id="ProtNLM"/>
    </source>
</evidence>
<evidence type="ECO:0000313" key="3">
    <source>
        <dbReference type="EMBL" id="MCY1083770.1"/>
    </source>
</evidence>
<sequence length="306" mass="32606">MTQLGQYGLFDTVLSGPPATAYWLAWPLLALCTAIRIALAHWKKATNQDPQFSIIIYELGLAAAALGAYSYLAQWIWAAGQNLAVAIYPESKMEALGELLLQVSASFRDYSFSFFDVAKGAKDGAVVAVGFFSWLFALLGHAQLQGAQAIVWNCLYCFGPLLLAASMLGIPSGRVWLSCLIQVSCWSVATAVVYRTIGDSMAVYLLEAKNLPLLDTRFIDVITNLIFLAVLPLMVPGLVAYFIGQSVAPIFSAATAQQVATGLAGAVGSFIGGRLGASTHQQPGGVGGKHQAPAHEDSHPLRPKDV</sequence>
<organism evidence="3 4">
    <name type="scientific">Archangium lansingense</name>
    <dbReference type="NCBI Taxonomy" id="2995310"/>
    <lineage>
        <taxon>Bacteria</taxon>
        <taxon>Pseudomonadati</taxon>
        <taxon>Myxococcota</taxon>
        <taxon>Myxococcia</taxon>
        <taxon>Myxococcales</taxon>
        <taxon>Cystobacterineae</taxon>
        <taxon>Archangiaceae</taxon>
        <taxon>Archangium</taxon>
    </lineage>
</organism>
<feature type="compositionally biased region" description="Basic and acidic residues" evidence="1">
    <location>
        <begin position="293"/>
        <end position="306"/>
    </location>
</feature>
<gene>
    <name evidence="3" type="ORF">OV287_55955</name>
</gene>
<keyword evidence="2" id="KW-0472">Membrane</keyword>
<keyword evidence="2" id="KW-1133">Transmembrane helix</keyword>
<name>A0ABT4AQ13_9BACT</name>
<dbReference type="RefSeq" id="WP_267542647.1">
    <property type="nucleotide sequence ID" value="NZ_JAPNKA010000002.1"/>
</dbReference>
<feature type="transmembrane region" description="Helical" evidence="2">
    <location>
        <begin position="20"/>
        <end position="42"/>
    </location>
</feature>
<keyword evidence="2" id="KW-0812">Transmembrane</keyword>
<feature type="transmembrane region" description="Helical" evidence="2">
    <location>
        <begin position="54"/>
        <end position="72"/>
    </location>
</feature>
<dbReference type="Proteomes" id="UP001207654">
    <property type="component" value="Unassembled WGS sequence"/>
</dbReference>
<accession>A0ABT4AQ13</accession>
<comment type="caution">
    <text evidence="3">The sequence shown here is derived from an EMBL/GenBank/DDBJ whole genome shotgun (WGS) entry which is preliminary data.</text>
</comment>
<evidence type="ECO:0000256" key="1">
    <source>
        <dbReference type="SAM" id="MobiDB-lite"/>
    </source>
</evidence>
<keyword evidence="4" id="KW-1185">Reference proteome</keyword>
<dbReference type="EMBL" id="JAPNKA010000002">
    <property type="protein sequence ID" value="MCY1083770.1"/>
    <property type="molecule type" value="Genomic_DNA"/>
</dbReference>
<feature type="transmembrane region" description="Helical" evidence="2">
    <location>
        <begin position="218"/>
        <end position="243"/>
    </location>
</feature>
<evidence type="ECO:0000256" key="2">
    <source>
        <dbReference type="SAM" id="Phobius"/>
    </source>
</evidence>
<feature type="transmembrane region" description="Helical" evidence="2">
    <location>
        <begin position="149"/>
        <end position="169"/>
    </location>
</feature>
<reference evidence="3 4" key="1">
    <citation type="submission" date="2022-11" db="EMBL/GenBank/DDBJ databases">
        <title>Minimal conservation of predation-associated metabolite biosynthetic gene clusters underscores biosynthetic potential of Myxococcota including descriptions for ten novel species: Archangium lansinium sp. nov., Myxococcus landrumus sp. nov., Nannocystis bai.</title>
        <authorList>
            <person name="Ahearne A."/>
            <person name="Stevens C."/>
            <person name="Phillips K."/>
        </authorList>
    </citation>
    <scope>NUCLEOTIDE SEQUENCE [LARGE SCALE GENOMIC DNA]</scope>
    <source>
        <strain evidence="3 4">MIWBW</strain>
    </source>
</reference>
<feature type="transmembrane region" description="Helical" evidence="2">
    <location>
        <begin position="175"/>
        <end position="197"/>
    </location>
</feature>
<evidence type="ECO:0000313" key="4">
    <source>
        <dbReference type="Proteomes" id="UP001207654"/>
    </source>
</evidence>